<comment type="subunit">
    <text evidence="4">Component of the large ribosomal subunit. Interacts with CRY1. Interacts with DICER1, AGO2, TARBP2, MOV10 and EIF6; they form a large RNA-induced silencing complex (RISC).</text>
</comment>
<dbReference type="InterPro" id="IPR029064">
    <property type="entry name" value="Ribosomal_eL30-like_sf"/>
</dbReference>
<dbReference type="GO" id="GO:0022625">
    <property type="term" value="C:cytosolic large ribosomal subunit"/>
    <property type="evidence" value="ECO:0007669"/>
    <property type="project" value="UniProtKB-UniRule"/>
</dbReference>
<dbReference type="SUPFAM" id="SSF55315">
    <property type="entry name" value="L30e-like"/>
    <property type="match status" value="1"/>
</dbReference>
<dbReference type="PRINTS" id="PR00882">
    <property type="entry name" value="RIBOSOMALL7A"/>
</dbReference>
<sequence length="297" mass="33749">VAPSKRLVWVSRKAFLDVGRHLTTGTSAQMFAQTHWLSYLHLSVKFRFCGPGVCCGEEAGAKKVVNPLFEKRPENFGIRQEIQPNRDLTHFIKWPHYIQVQWQRAILYKQLKVPLLQTRTKQEKQPRSLAQAEKKAAGKENDPTERLSVLQAGVNTVISLVENKKTQLVTIVHDVDPIELLLFLPALCRKMRLPYCPVKRKVNLEDKGALAKLAEAIRTNYSDRYEEIHDHWGGKVVGPKSGARNAILEKAKAKELATKMGPMNTFEFSVQKMKKILQKKVSSSLNYFAFPLSFSLG</sequence>
<protein>
    <recommendedName>
        <fullName evidence="5">60S ribosomal protein L7a</fullName>
    </recommendedName>
</protein>
<evidence type="ECO:0000313" key="9">
    <source>
        <dbReference type="Proteomes" id="UP000551758"/>
    </source>
</evidence>
<accession>A0A7J7EKK5</accession>
<keyword evidence="3 5" id="KW-0687">Ribonucleoprotein</keyword>
<dbReference type="AlphaFoldDB" id="A0A7J7EKK5"/>
<evidence type="ECO:0000259" key="7">
    <source>
        <dbReference type="Pfam" id="PF01248"/>
    </source>
</evidence>
<comment type="function">
    <text evidence="5">Component of the ribosome.</text>
</comment>
<dbReference type="InterPro" id="IPR004038">
    <property type="entry name" value="Ribosomal_eL8/eL30/eS12/Gad45"/>
</dbReference>
<dbReference type="Pfam" id="PF01248">
    <property type="entry name" value="Ribosomal_L7Ae"/>
    <property type="match status" value="1"/>
</dbReference>
<feature type="non-terminal residue" evidence="8">
    <location>
        <position position="297"/>
    </location>
</feature>
<name>A0A7J7EKK5_DICBM</name>
<reference evidence="8 9" key="1">
    <citation type="journal article" date="2020" name="Mol. Biol. Evol.">
        <title>Interspecific Gene Flow and the Evolution of Specialization in Black and White Rhinoceros.</title>
        <authorList>
            <person name="Moodley Y."/>
            <person name="Westbury M.V."/>
            <person name="Russo I.M."/>
            <person name="Gopalakrishnan S."/>
            <person name="Rakotoarivelo A."/>
            <person name="Olsen R.A."/>
            <person name="Prost S."/>
            <person name="Tunstall T."/>
            <person name="Ryder O.A."/>
            <person name="Dalen L."/>
            <person name="Bruford M.W."/>
        </authorList>
    </citation>
    <scope>NUCLEOTIDE SEQUENCE [LARGE SCALE GENOMIC DNA]</scope>
    <source>
        <strain evidence="8">SBR-YM</strain>
        <tissue evidence="8">Skin</tissue>
    </source>
</reference>
<organism evidence="8 9">
    <name type="scientific">Diceros bicornis minor</name>
    <name type="common">South-central black rhinoceros</name>
    <dbReference type="NCBI Taxonomy" id="77932"/>
    <lineage>
        <taxon>Eukaryota</taxon>
        <taxon>Metazoa</taxon>
        <taxon>Chordata</taxon>
        <taxon>Craniata</taxon>
        <taxon>Vertebrata</taxon>
        <taxon>Euteleostomi</taxon>
        <taxon>Mammalia</taxon>
        <taxon>Eutheria</taxon>
        <taxon>Laurasiatheria</taxon>
        <taxon>Perissodactyla</taxon>
        <taxon>Rhinocerotidae</taxon>
        <taxon>Diceros</taxon>
    </lineage>
</organism>
<evidence type="ECO:0000313" key="8">
    <source>
        <dbReference type="EMBL" id="KAF5916315.1"/>
    </source>
</evidence>
<dbReference type="Proteomes" id="UP000551758">
    <property type="component" value="Unassembled WGS sequence"/>
</dbReference>
<evidence type="ECO:0000256" key="5">
    <source>
        <dbReference type="RuleBase" id="RU367042"/>
    </source>
</evidence>
<dbReference type="PANTHER" id="PTHR23105">
    <property type="entry name" value="RIBOSOMAL PROTEIN L7AE FAMILY MEMBER"/>
    <property type="match status" value="1"/>
</dbReference>
<dbReference type="GO" id="GO:0003723">
    <property type="term" value="F:RNA binding"/>
    <property type="evidence" value="ECO:0007669"/>
    <property type="project" value="UniProtKB-UniRule"/>
</dbReference>
<comment type="caution">
    <text evidence="8">The sequence shown here is derived from an EMBL/GenBank/DDBJ whole genome shotgun (WGS) entry which is preliminary data.</text>
</comment>
<feature type="region of interest" description="Disordered" evidence="6">
    <location>
        <begin position="122"/>
        <end position="144"/>
    </location>
</feature>
<keyword evidence="2 5" id="KW-0689">Ribosomal protein</keyword>
<dbReference type="Gene3D" id="3.30.1330.30">
    <property type="match status" value="2"/>
</dbReference>
<evidence type="ECO:0000256" key="4">
    <source>
        <dbReference type="ARBA" id="ARBA00046616"/>
    </source>
</evidence>
<dbReference type="EMBL" id="JACDTQ010002715">
    <property type="protein sequence ID" value="KAF5916315.1"/>
    <property type="molecule type" value="Genomic_DNA"/>
</dbReference>
<dbReference type="InterPro" id="IPR001921">
    <property type="entry name" value="Ribosomal_eL8_euk"/>
</dbReference>
<dbReference type="InterPro" id="IPR050257">
    <property type="entry name" value="eL8/uL1-like"/>
</dbReference>
<evidence type="ECO:0000256" key="3">
    <source>
        <dbReference type="ARBA" id="ARBA00023274"/>
    </source>
</evidence>
<comment type="similarity">
    <text evidence="1 5">Belongs to the eukaryotic ribosomal protein eL8 family.</text>
</comment>
<evidence type="ECO:0000256" key="2">
    <source>
        <dbReference type="ARBA" id="ARBA00022980"/>
    </source>
</evidence>
<gene>
    <name evidence="8" type="ORF">HPG69_017549</name>
</gene>
<dbReference type="PRINTS" id="PR00881">
    <property type="entry name" value="L7ARS6FAMILY"/>
</dbReference>
<evidence type="ECO:0000256" key="1">
    <source>
        <dbReference type="ARBA" id="ARBA00007337"/>
    </source>
</evidence>
<feature type="domain" description="Ribosomal protein eL8/eL30/eS12/Gadd45" evidence="7">
    <location>
        <begin position="149"/>
        <end position="204"/>
    </location>
</feature>
<evidence type="ECO:0000256" key="6">
    <source>
        <dbReference type="SAM" id="MobiDB-lite"/>
    </source>
</evidence>
<dbReference type="InterPro" id="IPR018492">
    <property type="entry name" value="Ribosomal_eL8/Nhp2"/>
</dbReference>
<keyword evidence="9" id="KW-1185">Reference proteome</keyword>
<proteinExistence type="inferred from homology"/>